<sequence length="181" mass="20578">MEQKENSFEDSIGIMLVKQLGELRNNPIITKAEEVIKVLDSKKKKVTIETVKQQLGDTIEDSFSVALGEGILTSVRVKGADGVIVQNVELDGFNLEEHKIISVKAKKKAQKPKRDFEMWAVLVDTIKDGGMITVEKEDKPEYNDIIKRGKPEWQGINFDDTLEGQLIWKTIDEMVKEYNKK</sequence>
<evidence type="ECO:0000313" key="1">
    <source>
        <dbReference type="EMBL" id="BDS12420.1"/>
    </source>
</evidence>
<dbReference type="KEGG" id="aup:AsAng_0031410"/>
<evidence type="ECO:0000313" key="2">
    <source>
        <dbReference type="Proteomes" id="UP001060919"/>
    </source>
</evidence>
<dbReference type="Proteomes" id="UP001060919">
    <property type="component" value="Chromosome"/>
</dbReference>
<protein>
    <submittedName>
        <fullName evidence="1">Uncharacterized protein</fullName>
    </submittedName>
</protein>
<gene>
    <name evidence="1" type="ORF">AsAng_0031410</name>
</gene>
<keyword evidence="2" id="KW-1185">Reference proteome</keyword>
<name>A0A915YG61_9BACT</name>
<organism evidence="1 2">
    <name type="scientific">Aureispira anguillae</name>
    <dbReference type="NCBI Taxonomy" id="2864201"/>
    <lineage>
        <taxon>Bacteria</taxon>
        <taxon>Pseudomonadati</taxon>
        <taxon>Bacteroidota</taxon>
        <taxon>Saprospiria</taxon>
        <taxon>Saprospirales</taxon>
        <taxon>Saprospiraceae</taxon>
        <taxon>Aureispira</taxon>
    </lineage>
</organism>
<dbReference type="AlphaFoldDB" id="A0A915YG61"/>
<dbReference type="EMBL" id="AP026867">
    <property type="protein sequence ID" value="BDS12420.1"/>
    <property type="molecule type" value="Genomic_DNA"/>
</dbReference>
<accession>A0A915YG61</accession>
<dbReference type="RefSeq" id="WP_264793490.1">
    <property type="nucleotide sequence ID" value="NZ_AP026867.1"/>
</dbReference>
<proteinExistence type="predicted"/>
<reference evidence="1" key="1">
    <citation type="submission" date="2022-09" db="EMBL/GenBank/DDBJ databases">
        <title>Aureispira anguillicida sp. nov., isolated from Leptocephalus of Japanese eel Anguilla japonica.</title>
        <authorList>
            <person name="Yuasa K."/>
            <person name="Mekata T."/>
            <person name="Ikunari K."/>
        </authorList>
    </citation>
    <scope>NUCLEOTIDE SEQUENCE</scope>
    <source>
        <strain evidence="1">EL160426</strain>
    </source>
</reference>